<sequence>MALTDDGVPLITVRVTIGPHLWIEVQGADGLVGSEHRRPSFPSEGSASDSKAQRIHFSEEVQIRRMMIGSVQLRSSLRPSAALGTSSPVSGSRGKACPTNVSAKTPNSCPPESMKLPGSSIGESDARRSRREALRGLLLCSTAFSLTQYAGQVLAEEVKNGDSSAGSKDDSVFGGIMSLLDPDETTKSGKKLPKAYLKSARGVVTKLRDSFSGDSKNESEFRRNADSAKEAIRDYVANWRGSKDLSTEESYQALEKALRTLGEFYSKKGPRAVLPEDVRTRVLEALQTADDAL</sequence>
<name>A0A176VUU0_MARPO</name>
<dbReference type="Pfam" id="PF13326">
    <property type="entry name" value="PSII_Pbs27"/>
    <property type="match status" value="1"/>
</dbReference>
<evidence type="ECO:0000313" key="4">
    <source>
        <dbReference type="Proteomes" id="UP000077202"/>
    </source>
</evidence>
<dbReference type="HAMAP" id="MF_01481">
    <property type="entry name" value="PSII_Psb27"/>
    <property type="match status" value="1"/>
</dbReference>
<feature type="compositionally biased region" description="Polar residues" evidence="1">
    <location>
        <begin position="79"/>
        <end position="90"/>
    </location>
</feature>
<dbReference type="GO" id="GO:0009523">
    <property type="term" value="C:photosystem II"/>
    <property type="evidence" value="ECO:0007669"/>
    <property type="project" value="InterPro"/>
</dbReference>
<dbReference type="GO" id="GO:0010207">
    <property type="term" value="P:photosystem II assembly"/>
    <property type="evidence" value="ECO:0007669"/>
    <property type="project" value="InterPro"/>
</dbReference>
<dbReference type="EMBL" id="AP019871">
    <property type="protein sequence ID" value="BBN15454.1"/>
    <property type="molecule type" value="Genomic_DNA"/>
</dbReference>
<dbReference type="Proteomes" id="UP001162541">
    <property type="component" value="Chromosome 6"/>
</dbReference>
<reference evidence="2" key="2">
    <citation type="journal article" date="2019" name="Curr. Biol.">
        <title>Chromatin organization in early land plants reveals an ancestral association between H3K27me3, transposons, and constitutive heterochromatin.</title>
        <authorList>
            <person name="Montgomery S.A."/>
            <person name="Tanizawa Y."/>
            <person name="Galik B."/>
            <person name="Wang N."/>
            <person name="Ito T."/>
            <person name="Mochizuki T."/>
            <person name="Akimcheva S."/>
            <person name="Bowman J."/>
            <person name="Cognat V."/>
            <person name="Drouard L."/>
            <person name="Ekker H."/>
            <person name="Houng S."/>
            <person name="Kohchi T."/>
            <person name="Lin S."/>
            <person name="Liu L.D."/>
            <person name="Nakamura Y."/>
            <person name="Valeeva L.R."/>
            <person name="Shakirov E.V."/>
            <person name="Shippen D.E."/>
            <person name="Wei W."/>
            <person name="Yagura M."/>
            <person name="Yamaoka S."/>
            <person name="Yamato K.T."/>
            <person name="Liu C."/>
            <person name="Berger F."/>
        </authorList>
    </citation>
    <scope>NUCLEOTIDE SEQUENCE [LARGE SCALE GENOMIC DNA]</scope>
    <source>
        <strain evidence="2">Tak-1</strain>
    </source>
</reference>
<evidence type="ECO:0000313" key="2">
    <source>
        <dbReference type="EMBL" id="BBN15454.1"/>
    </source>
</evidence>
<dbReference type="EMBL" id="AP019871">
    <property type="protein sequence ID" value="BBN15455.1"/>
    <property type="molecule type" value="Genomic_DNA"/>
</dbReference>
<evidence type="ECO:0000313" key="5">
    <source>
        <dbReference type="Proteomes" id="UP001162541"/>
    </source>
</evidence>
<dbReference type="InterPro" id="IPR038450">
    <property type="entry name" value="PSII_Psb27_sf"/>
</dbReference>
<evidence type="ECO:0000313" key="3">
    <source>
        <dbReference type="EMBL" id="OAE24062.1"/>
    </source>
</evidence>
<dbReference type="PANTHER" id="PTHR34041:SF3">
    <property type="entry name" value="PHOTOSYSTEM II D1 PRECURSOR PROCESSING PROTEIN PSB27-H2, CHLOROPLASTIC"/>
    <property type="match status" value="1"/>
</dbReference>
<protein>
    <submittedName>
        <fullName evidence="3">Uncharacterized protein</fullName>
    </submittedName>
</protein>
<dbReference type="AlphaFoldDB" id="A0A176VUU0"/>
<reference evidence="5" key="3">
    <citation type="journal article" date="2020" name="Curr. Biol.">
        <title>Chromatin organization in early land plants reveals an ancestral association between H3K27me3, transposons, and constitutive heterochromatin.</title>
        <authorList>
            <person name="Montgomery S.A."/>
            <person name="Tanizawa Y."/>
            <person name="Galik B."/>
            <person name="Wang N."/>
            <person name="Ito T."/>
            <person name="Mochizuki T."/>
            <person name="Akimcheva S."/>
            <person name="Bowman J.L."/>
            <person name="Cognat V."/>
            <person name="Marechal-Drouard L."/>
            <person name="Ekker H."/>
            <person name="Hong S.F."/>
            <person name="Kohchi T."/>
            <person name="Lin S.S."/>
            <person name="Liu L.D."/>
            <person name="Nakamura Y."/>
            <person name="Valeeva L.R."/>
            <person name="Shakirov E.V."/>
            <person name="Shippen D.E."/>
            <person name="Wei W.L."/>
            <person name="Yagura M."/>
            <person name="Yamaoka S."/>
            <person name="Yamato K.T."/>
            <person name="Liu C."/>
            <person name="Berger F."/>
        </authorList>
    </citation>
    <scope>NUCLEOTIDE SEQUENCE [LARGE SCALE GENOMIC DNA]</scope>
    <source>
        <strain evidence="5">Tak-1</strain>
    </source>
</reference>
<dbReference type="InterPro" id="IPR025585">
    <property type="entry name" value="PSII_Psb27"/>
</dbReference>
<evidence type="ECO:0000256" key="1">
    <source>
        <dbReference type="SAM" id="MobiDB-lite"/>
    </source>
</evidence>
<dbReference type="GO" id="GO:0010206">
    <property type="term" value="P:photosystem II repair"/>
    <property type="evidence" value="ECO:0007669"/>
    <property type="project" value="InterPro"/>
</dbReference>
<dbReference type="EMBL" id="LVLJ01002686">
    <property type="protein sequence ID" value="OAE24062.1"/>
    <property type="molecule type" value="Genomic_DNA"/>
</dbReference>
<feature type="region of interest" description="Disordered" evidence="1">
    <location>
        <begin position="34"/>
        <end position="53"/>
    </location>
</feature>
<reference evidence="3 4" key="1">
    <citation type="submission" date="2016-03" db="EMBL/GenBank/DDBJ databases">
        <title>Mechanisms controlling the formation of the plant cell surface in tip-growing cells are functionally conserved among land plants.</title>
        <authorList>
            <person name="Honkanen S."/>
            <person name="Jones V.A."/>
            <person name="Morieri G."/>
            <person name="Champion C."/>
            <person name="Hetherington A.J."/>
            <person name="Kelly S."/>
            <person name="Saint-Marcoux D."/>
            <person name="Proust H."/>
            <person name="Prescott H."/>
            <person name="Dolan L."/>
        </authorList>
    </citation>
    <scope>NUCLEOTIDE SEQUENCE [LARGE SCALE GENOMIC DNA]</scope>
    <source>
        <strain evidence="4">cv. Tak-1 and cv. Tak-2</strain>
        <tissue evidence="3">Whole gametophyte</tissue>
    </source>
</reference>
<gene>
    <name evidence="3" type="ORF">AXG93_2402s1210</name>
    <name evidence="2" type="ORF">Mp_6g19720</name>
</gene>
<organism evidence="3 4">
    <name type="scientific">Marchantia polymorpha subsp. ruderalis</name>
    <dbReference type="NCBI Taxonomy" id="1480154"/>
    <lineage>
        <taxon>Eukaryota</taxon>
        <taxon>Viridiplantae</taxon>
        <taxon>Streptophyta</taxon>
        <taxon>Embryophyta</taxon>
        <taxon>Marchantiophyta</taxon>
        <taxon>Marchantiopsida</taxon>
        <taxon>Marchantiidae</taxon>
        <taxon>Marchantiales</taxon>
        <taxon>Marchantiaceae</taxon>
        <taxon>Marchantia</taxon>
    </lineage>
</organism>
<keyword evidence="4" id="KW-1185">Reference proteome</keyword>
<dbReference type="FunFam" id="1.20.58.810:FF:000002">
    <property type="entry name" value="Photosystem II D1 processing protein PSB27-H2, chloroplastic"/>
    <property type="match status" value="1"/>
</dbReference>
<accession>A0A176VUU0</accession>
<dbReference type="Proteomes" id="UP000077202">
    <property type="component" value="Unassembled WGS sequence"/>
</dbReference>
<dbReference type="PANTHER" id="PTHR34041">
    <property type="entry name" value="PHOTOSYSTEM II REPAIR PROTEIN PSB27-H1, CHLOROPLASTIC"/>
    <property type="match status" value="1"/>
</dbReference>
<feature type="region of interest" description="Disordered" evidence="1">
    <location>
        <begin position="79"/>
        <end position="128"/>
    </location>
</feature>
<proteinExistence type="inferred from homology"/>
<dbReference type="Gene3D" id="1.20.58.810">
    <property type="entry name" value="Photosystem II Pbs27"/>
    <property type="match status" value="1"/>
</dbReference>
<dbReference type="GO" id="GO:0009543">
    <property type="term" value="C:chloroplast thylakoid lumen"/>
    <property type="evidence" value="ECO:0007669"/>
    <property type="project" value="TreeGrafter"/>
</dbReference>